<feature type="region of interest" description="Disordered" evidence="1">
    <location>
        <begin position="103"/>
        <end position="125"/>
    </location>
</feature>
<reference evidence="4" key="1">
    <citation type="submission" date="2016-10" db="EMBL/GenBank/DDBJ databases">
        <authorList>
            <person name="Varghese N."/>
            <person name="Submissions S."/>
        </authorList>
    </citation>
    <scope>NUCLEOTIDE SEQUENCE [LARGE SCALE GENOMIC DNA]</scope>
    <source>
        <strain evidence="4">DSM 26348</strain>
    </source>
</reference>
<evidence type="ECO:0000256" key="1">
    <source>
        <dbReference type="SAM" id="MobiDB-lite"/>
    </source>
</evidence>
<evidence type="ECO:0000256" key="2">
    <source>
        <dbReference type="SAM" id="SignalP"/>
    </source>
</evidence>
<dbReference type="RefSeq" id="WP_092048565.1">
    <property type="nucleotide sequence ID" value="NZ_FOQD01000004.1"/>
</dbReference>
<dbReference type="STRING" id="1576369.SAMN05421753_104186"/>
<evidence type="ECO:0000313" key="4">
    <source>
        <dbReference type="Proteomes" id="UP000199518"/>
    </source>
</evidence>
<evidence type="ECO:0000313" key="3">
    <source>
        <dbReference type="EMBL" id="SFH97300.1"/>
    </source>
</evidence>
<sequence length="266" mass="27604">MRQFLTFATVLFLLPCMAFAQATSVIKGPEKASPGDLIILDGSSSDCDSLVWILANSDKAFLPVESNQKCVFASGESAPYTFLLATAKTVDGKSSIAVSKHTVQVGTPTPGPGPGPVPPPPTPGPTLTGLQLSAYNAAKLVNRKSGEATKLADALQNSASQAAALGWTLDKLKSEFATASRATVIIDDDAKSRWTSFQQFFVATMSPVTDISKAVGAFDDIAIGLRAVDAKAASVPAATDASNETLKGTIQGIQQELNGIKGFIGN</sequence>
<keyword evidence="2" id="KW-0732">Signal</keyword>
<feature type="compositionally biased region" description="Pro residues" evidence="1">
    <location>
        <begin position="109"/>
        <end position="124"/>
    </location>
</feature>
<gene>
    <name evidence="3" type="ORF">SAMN05421753_104186</name>
</gene>
<accession>A0A1I3EE99</accession>
<name>A0A1I3EE99_9PLAN</name>
<feature type="signal peptide" evidence="2">
    <location>
        <begin position="1"/>
        <end position="20"/>
    </location>
</feature>
<dbReference type="Proteomes" id="UP000199518">
    <property type="component" value="Unassembled WGS sequence"/>
</dbReference>
<dbReference type="AlphaFoldDB" id="A0A1I3EE99"/>
<feature type="chain" id="PRO_5011504333" evidence="2">
    <location>
        <begin position="21"/>
        <end position="266"/>
    </location>
</feature>
<proteinExistence type="predicted"/>
<dbReference type="EMBL" id="FOQD01000004">
    <property type="protein sequence ID" value="SFH97300.1"/>
    <property type="molecule type" value="Genomic_DNA"/>
</dbReference>
<protein>
    <submittedName>
        <fullName evidence="3">Uncharacterized protein</fullName>
    </submittedName>
</protein>
<keyword evidence="4" id="KW-1185">Reference proteome</keyword>
<organism evidence="3 4">
    <name type="scientific">Planctomicrobium piriforme</name>
    <dbReference type="NCBI Taxonomy" id="1576369"/>
    <lineage>
        <taxon>Bacteria</taxon>
        <taxon>Pseudomonadati</taxon>
        <taxon>Planctomycetota</taxon>
        <taxon>Planctomycetia</taxon>
        <taxon>Planctomycetales</taxon>
        <taxon>Planctomycetaceae</taxon>
        <taxon>Planctomicrobium</taxon>
    </lineage>
</organism>